<protein>
    <submittedName>
        <fullName evidence="1">Pentapeptide repeat-containing protein</fullName>
    </submittedName>
</protein>
<dbReference type="InterPro" id="IPR051082">
    <property type="entry name" value="Pentapeptide-BTB/POZ_domain"/>
</dbReference>
<dbReference type="Pfam" id="PF00805">
    <property type="entry name" value="Pentapeptide"/>
    <property type="match status" value="2"/>
</dbReference>
<dbReference type="EMBL" id="JAAWWL010000001">
    <property type="protein sequence ID" value="NKI31819.1"/>
    <property type="molecule type" value="Genomic_DNA"/>
</dbReference>
<comment type="caution">
    <text evidence="1">The sequence shown here is derived from an EMBL/GenBank/DDBJ whole genome shotgun (WGS) entry which is preliminary data.</text>
</comment>
<dbReference type="Gene3D" id="2.160.20.80">
    <property type="entry name" value="E3 ubiquitin-protein ligase SopA"/>
    <property type="match status" value="1"/>
</dbReference>
<organism evidence="1 2">
    <name type="scientific">Croceivirga thetidis</name>
    <dbReference type="NCBI Taxonomy" id="2721623"/>
    <lineage>
        <taxon>Bacteria</taxon>
        <taxon>Pseudomonadati</taxon>
        <taxon>Bacteroidota</taxon>
        <taxon>Flavobacteriia</taxon>
        <taxon>Flavobacteriales</taxon>
        <taxon>Flavobacteriaceae</taxon>
        <taxon>Croceivirga</taxon>
    </lineage>
</organism>
<evidence type="ECO:0000313" key="1">
    <source>
        <dbReference type="EMBL" id="NKI31819.1"/>
    </source>
</evidence>
<dbReference type="InterPro" id="IPR001646">
    <property type="entry name" value="5peptide_repeat"/>
</dbReference>
<accession>A0ABX1GQE6</accession>
<keyword evidence="2" id="KW-1185">Reference proteome</keyword>
<dbReference type="Proteomes" id="UP000718451">
    <property type="component" value="Unassembled WGS sequence"/>
</dbReference>
<dbReference type="SUPFAM" id="SSF141571">
    <property type="entry name" value="Pentapeptide repeat-like"/>
    <property type="match status" value="1"/>
</dbReference>
<gene>
    <name evidence="1" type="ORF">HCU67_07655</name>
</gene>
<dbReference type="PANTHER" id="PTHR14136">
    <property type="entry name" value="BTB_POZ DOMAIN-CONTAINING PROTEIN KCTD9"/>
    <property type="match status" value="1"/>
</dbReference>
<name>A0ABX1GQE6_9FLAO</name>
<evidence type="ECO:0000313" key="2">
    <source>
        <dbReference type="Proteomes" id="UP000718451"/>
    </source>
</evidence>
<dbReference type="RefSeq" id="WP_168551968.1">
    <property type="nucleotide sequence ID" value="NZ_JAAWWL010000001.1"/>
</dbReference>
<reference evidence="1 2" key="1">
    <citation type="submission" date="2020-04" db="EMBL/GenBank/DDBJ databases">
        <authorList>
            <person name="Yoon J."/>
        </authorList>
    </citation>
    <scope>NUCLEOTIDE SEQUENCE [LARGE SCALE GENOMIC DNA]</scope>
    <source>
        <strain evidence="1 2">DJ-13</strain>
    </source>
</reference>
<dbReference type="PANTHER" id="PTHR14136:SF17">
    <property type="entry name" value="BTB_POZ DOMAIN-CONTAINING PROTEIN KCTD9"/>
    <property type="match status" value="1"/>
</dbReference>
<sequence length="364" mass="40971">MADNKQLELLKNGTAAWNEWRSKEPEVEVDLKSADLLGADLRGINFKNADLRRINLRDVNLSGANLEGAQLYRANLNGVNLINANLKQANLYRAYLGRADLSEADLHSSNLQMSLFSQTKIEGANLKSARVYGISTWNLVGTPKDQSSLVITADEEAEVTVDDIKMAQFIYLLLANNELRDVIQTVTSKAVLILGRFYEERKQVLDALRETLRKKDFAPIIFDFEPSNNRNLTETIQLLASLSKFIIADLSDAKSIPQELSVIIPSFPSIPIAPILVAGEQEYSMFEHWNAFESVLSIFRYKSQEHLLANLDDQILDPIEKWQLGTDAESKAERELRKQKEKFESLKNSDPELYGQLLAAGVVE</sequence>
<proteinExistence type="predicted"/>